<dbReference type="Proteomes" id="UP000198287">
    <property type="component" value="Unassembled WGS sequence"/>
</dbReference>
<gene>
    <name evidence="2" type="ORF">Fcan01_14766</name>
</gene>
<proteinExistence type="predicted"/>
<dbReference type="AlphaFoldDB" id="A0A226DXK2"/>
<keyword evidence="1" id="KW-0812">Transmembrane</keyword>
<reference evidence="2 3" key="1">
    <citation type="submission" date="2015-12" db="EMBL/GenBank/DDBJ databases">
        <title>The genome of Folsomia candida.</title>
        <authorList>
            <person name="Faddeeva A."/>
            <person name="Derks M.F."/>
            <person name="Anvar Y."/>
            <person name="Smit S."/>
            <person name="Van Straalen N."/>
            <person name="Roelofs D."/>
        </authorList>
    </citation>
    <scope>NUCLEOTIDE SEQUENCE [LARGE SCALE GENOMIC DNA]</scope>
    <source>
        <strain evidence="2 3">VU population</strain>
        <tissue evidence="2">Whole body</tissue>
    </source>
</reference>
<name>A0A226DXK2_FOLCA</name>
<accession>A0A226DXK2</accession>
<evidence type="ECO:0000313" key="3">
    <source>
        <dbReference type="Proteomes" id="UP000198287"/>
    </source>
</evidence>
<dbReference type="EMBL" id="LNIX01000009">
    <property type="protein sequence ID" value="OXA50205.1"/>
    <property type="molecule type" value="Genomic_DNA"/>
</dbReference>
<keyword evidence="1" id="KW-1133">Transmembrane helix</keyword>
<sequence>MTTISSSNDGISAMSVWDLLKNPGTCAKTCCNAIPAVHKACYGVTESPKGTTSSTLGKGGLILWTCDRCNSSDDPNLVQCGLCPVQGGFFKHVCLKNGRWRRPLRHLGRSLFTGYLVILFALVNPTTFAKLKNCRL</sequence>
<keyword evidence="1" id="KW-0472">Membrane</keyword>
<feature type="transmembrane region" description="Helical" evidence="1">
    <location>
        <begin position="106"/>
        <end position="123"/>
    </location>
</feature>
<protein>
    <submittedName>
        <fullName evidence="2">Peregrin</fullName>
    </submittedName>
</protein>
<keyword evidence="3" id="KW-1185">Reference proteome</keyword>
<comment type="caution">
    <text evidence="2">The sequence shown here is derived from an EMBL/GenBank/DDBJ whole genome shotgun (WGS) entry which is preliminary data.</text>
</comment>
<organism evidence="2 3">
    <name type="scientific">Folsomia candida</name>
    <name type="common">Springtail</name>
    <dbReference type="NCBI Taxonomy" id="158441"/>
    <lineage>
        <taxon>Eukaryota</taxon>
        <taxon>Metazoa</taxon>
        <taxon>Ecdysozoa</taxon>
        <taxon>Arthropoda</taxon>
        <taxon>Hexapoda</taxon>
        <taxon>Collembola</taxon>
        <taxon>Entomobryomorpha</taxon>
        <taxon>Isotomoidea</taxon>
        <taxon>Isotomidae</taxon>
        <taxon>Proisotominae</taxon>
        <taxon>Folsomia</taxon>
    </lineage>
</organism>
<evidence type="ECO:0000256" key="1">
    <source>
        <dbReference type="SAM" id="Phobius"/>
    </source>
</evidence>
<evidence type="ECO:0000313" key="2">
    <source>
        <dbReference type="EMBL" id="OXA50205.1"/>
    </source>
</evidence>